<organism evidence="1 2">
    <name type="scientific">Kribbella antibiotica</name>
    <dbReference type="NCBI Taxonomy" id="190195"/>
    <lineage>
        <taxon>Bacteria</taxon>
        <taxon>Bacillati</taxon>
        <taxon>Actinomycetota</taxon>
        <taxon>Actinomycetes</taxon>
        <taxon>Propionibacteriales</taxon>
        <taxon>Kribbellaceae</taxon>
        <taxon>Kribbella</taxon>
    </lineage>
</organism>
<keyword evidence="2" id="KW-1185">Reference proteome</keyword>
<evidence type="ECO:0000313" key="1">
    <source>
        <dbReference type="EMBL" id="TDD44657.1"/>
    </source>
</evidence>
<dbReference type="Proteomes" id="UP000295124">
    <property type="component" value="Unassembled WGS sequence"/>
</dbReference>
<dbReference type="AlphaFoldDB" id="A0A4V2YKY1"/>
<accession>A0A4V2YKY1</accession>
<dbReference type="EMBL" id="SMKX01000229">
    <property type="protein sequence ID" value="TDD44657.1"/>
    <property type="molecule type" value="Genomic_DNA"/>
</dbReference>
<dbReference type="OrthoDB" id="3360700at2"/>
<evidence type="ECO:0000313" key="2">
    <source>
        <dbReference type="Proteomes" id="UP000295124"/>
    </source>
</evidence>
<dbReference type="RefSeq" id="WP_132177363.1">
    <property type="nucleotide sequence ID" value="NZ_SMKX01000229.1"/>
</dbReference>
<gene>
    <name evidence="1" type="ORF">E1263_40250</name>
</gene>
<reference evidence="1 2" key="1">
    <citation type="submission" date="2019-03" db="EMBL/GenBank/DDBJ databases">
        <title>Draft genome sequences of novel Actinobacteria.</title>
        <authorList>
            <person name="Sahin N."/>
            <person name="Ay H."/>
            <person name="Saygin H."/>
        </authorList>
    </citation>
    <scope>NUCLEOTIDE SEQUENCE [LARGE SCALE GENOMIC DNA]</scope>
    <source>
        <strain evidence="1 2">JCM 13523</strain>
    </source>
</reference>
<protein>
    <submittedName>
        <fullName evidence="1">Uncharacterized protein</fullName>
    </submittedName>
</protein>
<proteinExistence type="predicted"/>
<comment type="caution">
    <text evidence="1">The sequence shown here is derived from an EMBL/GenBank/DDBJ whole genome shotgun (WGS) entry which is preliminary data.</text>
</comment>
<name>A0A4V2YKY1_9ACTN</name>
<sequence length="316" mass="35358">MTHLTDLDFFAGLAITGTVLGVDATSDLATVQEVLGDEDFYEQLPEEGSNWEYANTDYGLVDFGWGRERGTDEWICSYAGTQNHRLSRGSRRTARRTAGLLLRTRYGQFRQYLNIEDLRAVVEDHGFSLDSTPQWPGADFSQYWVPGVSTTMNVAMSDPSWGPPGTVAKMLGAPVSERHLNHKARVAFDGQKKQFNAYGKELLKLTDRQRAEWLDEHQPTAGPDRNLWWSFLRSHFLYADNEHPPWTELAYTLDRDAAVRGIDTPDRAALALIRWAGTAELPERPTLDDAIALWLTTTPHARGGPTAGRGDHADPG</sequence>